<accession>A0A255GTD3</accession>
<dbReference type="GO" id="GO:0019239">
    <property type="term" value="F:deaminase activity"/>
    <property type="evidence" value="ECO:0007669"/>
    <property type="project" value="TreeGrafter"/>
</dbReference>
<protein>
    <submittedName>
        <fullName evidence="2">Translation initiation inhibitor</fullName>
    </submittedName>
</protein>
<comment type="similarity">
    <text evidence="1">Belongs to the RutC family.</text>
</comment>
<dbReference type="PANTHER" id="PTHR11803">
    <property type="entry name" value="2-IMINOBUTANOATE/2-IMINOPROPANOATE DEAMINASE RIDA"/>
    <property type="match status" value="1"/>
</dbReference>
<name>A0A255GTD3_9ACTN</name>
<dbReference type="PANTHER" id="PTHR11803:SF58">
    <property type="entry name" value="PROTEIN HMF1-RELATED"/>
    <property type="match status" value="1"/>
</dbReference>
<dbReference type="Gene3D" id="3.30.1330.40">
    <property type="entry name" value="RutC-like"/>
    <property type="match status" value="1"/>
</dbReference>
<dbReference type="InterPro" id="IPR035959">
    <property type="entry name" value="RutC-like_sf"/>
</dbReference>
<evidence type="ECO:0000313" key="2">
    <source>
        <dbReference type="EMBL" id="OYO18732.1"/>
    </source>
</evidence>
<dbReference type="AlphaFoldDB" id="A0A255GTD3"/>
<dbReference type="GO" id="GO:0005829">
    <property type="term" value="C:cytosol"/>
    <property type="evidence" value="ECO:0007669"/>
    <property type="project" value="TreeGrafter"/>
</dbReference>
<organism evidence="2 3">
    <name type="scientific">Enemella dayhoffiae</name>
    <dbReference type="NCBI Taxonomy" id="2016507"/>
    <lineage>
        <taxon>Bacteria</taxon>
        <taxon>Bacillati</taxon>
        <taxon>Actinomycetota</taxon>
        <taxon>Actinomycetes</taxon>
        <taxon>Propionibacteriales</taxon>
        <taxon>Propionibacteriaceae</taxon>
        <taxon>Enemella</taxon>
    </lineage>
</organism>
<gene>
    <name evidence="2" type="ORF">CGZ93_14890</name>
</gene>
<dbReference type="SUPFAM" id="SSF55298">
    <property type="entry name" value="YjgF-like"/>
    <property type="match status" value="1"/>
</dbReference>
<proteinExistence type="inferred from homology"/>
<dbReference type="Proteomes" id="UP000216311">
    <property type="component" value="Unassembled WGS sequence"/>
</dbReference>
<dbReference type="CDD" id="cd00448">
    <property type="entry name" value="YjgF_YER057c_UK114_family"/>
    <property type="match status" value="1"/>
</dbReference>
<reference evidence="2 3" key="1">
    <citation type="submission" date="2017-07" db="EMBL/GenBank/DDBJ databases">
        <title>Draft whole genome sequences of clinical Proprionibacteriaceae strains.</title>
        <authorList>
            <person name="Bernier A.-M."/>
            <person name="Bernard K."/>
            <person name="Domingo M.-C."/>
        </authorList>
    </citation>
    <scope>NUCLEOTIDE SEQUENCE [LARGE SCALE GENOMIC DNA]</scope>
    <source>
        <strain evidence="2 3">NML 130396</strain>
    </source>
</reference>
<dbReference type="EMBL" id="NMVQ01000043">
    <property type="protein sequence ID" value="OYO18732.1"/>
    <property type="molecule type" value="Genomic_DNA"/>
</dbReference>
<dbReference type="InterPro" id="IPR006175">
    <property type="entry name" value="YjgF/YER057c/UK114"/>
</dbReference>
<evidence type="ECO:0000256" key="1">
    <source>
        <dbReference type="ARBA" id="ARBA00010552"/>
    </source>
</evidence>
<dbReference type="OrthoDB" id="9803101at2"/>
<sequence length="133" mass="13490">MPPELPEGPAVNNSYCYGVRAGDTLHISGMVAFDSAGSIVGEGDVEAQLEQALTNLRHVVEAAGGTMANVVATTTYLVDVADAAKASAARARHFTGAVKPTHTVVGVAALARPAFLVEIEATAWLGPSTGSGT</sequence>
<comment type="caution">
    <text evidence="2">The sequence shown here is derived from an EMBL/GenBank/DDBJ whole genome shotgun (WGS) entry which is preliminary data.</text>
</comment>
<keyword evidence="3" id="KW-1185">Reference proteome</keyword>
<dbReference type="Pfam" id="PF01042">
    <property type="entry name" value="Ribonuc_L-PSP"/>
    <property type="match status" value="1"/>
</dbReference>
<evidence type="ECO:0000313" key="3">
    <source>
        <dbReference type="Proteomes" id="UP000216311"/>
    </source>
</evidence>